<dbReference type="RefSeq" id="WP_091850526.1">
    <property type="nucleotide sequence ID" value="NZ_FOHZ01000006.1"/>
</dbReference>
<evidence type="ECO:0000259" key="2">
    <source>
        <dbReference type="Pfam" id="PF01757"/>
    </source>
</evidence>
<keyword evidence="1" id="KW-0472">Membrane</keyword>
<reference evidence="4" key="1">
    <citation type="submission" date="2016-10" db="EMBL/GenBank/DDBJ databases">
        <authorList>
            <person name="Varghese N."/>
            <person name="Submissions S."/>
        </authorList>
    </citation>
    <scope>NUCLEOTIDE SEQUENCE [LARGE SCALE GENOMIC DNA]</scope>
    <source>
        <strain evidence="4">CGMCC 1.6489</strain>
    </source>
</reference>
<dbReference type="OrthoDB" id="9767863at2"/>
<protein>
    <submittedName>
        <fullName evidence="3">Peptidoglycan/LPS O-acetylase OafA/YrhL, contains acyltransferase and SGNH-hydrolase domains</fullName>
    </submittedName>
</protein>
<dbReference type="InterPro" id="IPR050879">
    <property type="entry name" value="Acyltransferase_3"/>
</dbReference>
<accession>A0A1I0D822</accession>
<keyword evidence="1" id="KW-0812">Transmembrane</keyword>
<feature type="domain" description="Acyltransferase 3" evidence="2">
    <location>
        <begin position="4"/>
        <end position="335"/>
    </location>
</feature>
<dbReference type="InterPro" id="IPR002656">
    <property type="entry name" value="Acyl_transf_3_dom"/>
</dbReference>
<dbReference type="GO" id="GO:0000271">
    <property type="term" value="P:polysaccharide biosynthetic process"/>
    <property type="evidence" value="ECO:0007669"/>
    <property type="project" value="TreeGrafter"/>
</dbReference>
<feature type="transmembrane region" description="Helical" evidence="1">
    <location>
        <begin position="139"/>
        <end position="157"/>
    </location>
</feature>
<organism evidence="3 4">
    <name type="scientific">Marinobacter segnicrescens</name>
    <dbReference type="NCBI Taxonomy" id="430453"/>
    <lineage>
        <taxon>Bacteria</taxon>
        <taxon>Pseudomonadati</taxon>
        <taxon>Pseudomonadota</taxon>
        <taxon>Gammaproteobacteria</taxon>
        <taxon>Pseudomonadales</taxon>
        <taxon>Marinobacteraceae</taxon>
        <taxon>Marinobacter</taxon>
    </lineage>
</organism>
<feature type="transmembrane region" description="Helical" evidence="1">
    <location>
        <begin position="280"/>
        <end position="298"/>
    </location>
</feature>
<keyword evidence="3" id="KW-0378">Hydrolase</keyword>
<keyword evidence="1" id="KW-1133">Transmembrane helix</keyword>
<feature type="transmembrane region" description="Helical" evidence="1">
    <location>
        <begin position="76"/>
        <end position="93"/>
    </location>
</feature>
<evidence type="ECO:0000313" key="4">
    <source>
        <dbReference type="Proteomes" id="UP000198762"/>
    </source>
</evidence>
<dbReference type="STRING" id="430453.SAMN04487962_106175"/>
<dbReference type="GO" id="GO:0016747">
    <property type="term" value="F:acyltransferase activity, transferring groups other than amino-acyl groups"/>
    <property type="evidence" value="ECO:0007669"/>
    <property type="project" value="InterPro"/>
</dbReference>
<proteinExistence type="predicted"/>
<name>A0A1I0D822_9GAMM</name>
<keyword evidence="4" id="KW-1185">Reference proteome</keyword>
<feature type="transmembrane region" description="Helical" evidence="1">
    <location>
        <begin position="318"/>
        <end position="336"/>
    </location>
</feature>
<dbReference type="Pfam" id="PF01757">
    <property type="entry name" value="Acyl_transf_3"/>
    <property type="match status" value="1"/>
</dbReference>
<feature type="transmembrane region" description="Helical" evidence="1">
    <location>
        <begin position="223"/>
        <end position="241"/>
    </location>
</feature>
<dbReference type="AlphaFoldDB" id="A0A1I0D822"/>
<feature type="transmembrane region" description="Helical" evidence="1">
    <location>
        <begin position="164"/>
        <end position="182"/>
    </location>
</feature>
<keyword evidence="3" id="KW-0012">Acyltransferase</keyword>
<gene>
    <name evidence="3" type="ORF">SAMN04487962_106175</name>
</gene>
<feature type="transmembrane region" description="Helical" evidence="1">
    <location>
        <begin position="194"/>
        <end position="211"/>
    </location>
</feature>
<dbReference type="PANTHER" id="PTHR23028:SF131">
    <property type="entry name" value="BLR2367 PROTEIN"/>
    <property type="match status" value="1"/>
</dbReference>
<dbReference type="GO" id="GO:0016020">
    <property type="term" value="C:membrane"/>
    <property type="evidence" value="ECO:0007669"/>
    <property type="project" value="TreeGrafter"/>
</dbReference>
<feature type="transmembrane region" description="Helical" evidence="1">
    <location>
        <begin position="247"/>
        <end position="268"/>
    </location>
</feature>
<evidence type="ECO:0000256" key="1">
    <source>
        <dbReference type="SAM" id="Phobius"/>
    </source>
</evidence>
<dbReference type="Proteomes" id="UP000198762">
    <property type="component" value="Unassembled WGS sequence"/>
</dbReference>
<sequence length="378" mass="42617">MFTRLESLRGLAAIMVVLYHSPFRFGETSAPIITNSYLFVDFFFVLSGFVMAYAYGDKIRGGMGFGEYVTLRLGRLYPLHLFTLMLWVPYILIKQYLYETGFGGTSQLDENNPTTFITNLFLIHGLGVNDSLSWNQPSWSISTEFFAYIAFFLTAVTIDRGRRLWLPLALSAGFYGFIFLVVRPDELQITYDFGLIRCLAAFYLGVFVYRLRRVGTPDTLSPATLTALELAAFATMIGTVVASDDGYLMIVAAMASFAFTVFVFAAKGGGLVSRLLDLDLIRKIGIWSFSIYMMHRLLQFGVSNVFEFVLGINPKAPTGWTSVALNSAMLILIIYLSRYSYEWVEKPSRDWVKNRLRRQELAVSDRTQPASGTGKLQD</sequence>
<dbReference type="PANTHER" id="PTHR23028">
    <property type="entry name" value="ACETYLTRANSFERASE"/>
    <property type="match status" value="1"/>
</dbReference>
<keyword evidence="3" id="KW-0808">Transferase</keyword>
<feature type="transmembrane region" description="Helical" evidence="1">
    <location>
        <begin position="36"/>
        <end position="55"/>
    </location>
</feature>
<evidence type="ECO:0000313" key="3">
    <source>
        <dbReference type="EMBL" id="SET27796.1"/>
    </source>
</evidence>
<dbReference type="EMBL" id="FOHZ01000006">
    <property type="protein sequence ID" value="SET27796.1"/>
    <property type="molecule type" value="Genomic_DNA"/>
</dbReference>
<dbReference type="GO" id="GO:0016787">
    <property type="term" value="F:hydrolase activity"/>
    <property type="evidence" value="ECO:0007669"/>
    <property type="project" value="UniProtKB-KW"/>
</dbReference>